<dbReference type="EMBL" id="JANUCP010000001">
    <property type="protein sequence ID" value="MCS3917984.1"/>
    <property type="molecule type" value="Genomic_DNA"/>
</dbReference>
<evidence type="ECO:0000313" key="3">
    <source>
        <dbReference type="Proteomes" id="UP001204798"/>
    </source>
</evidence>
<evidence type="ECO:0000259" key="1">
    <source>
        <dbReference type="Pfam" id="PF01208"/>
    </source>
</evidence>
<dbReference type="PANTHER" id="PTHR47099">
    <property type="entry name" value="METHYLCOBAMIDE:COM METHYLTRANSFERASE MTBA"/>
    <property type="match status" value="1"/>
</dbReference>
<dbReference type="PANTHER" id="PTHR47099:SF1">
    <property type="entry name" value="METHYLCOBAMIDE:COM METHYLTRANSFERASE MTBA"/>
    <property type="match status" value="1"/>
</dbReference>
<dbReference type="Gene3D" id="3.20.20.210">
    <property type="match status" value="1"/>
</dbReference>
<name>A0ABT2EJ69_9BACT</name>
<dbReference type="Proteomes" id="UP001204798">
    <property type="component" value="Unassembled WGS sequence"/>
</dbReference>
<keyword evidence="3" id="KW-1185">Reference proteome</keyword>
<dbReference type="InterPro" id="IPR000257">
    <property type="entry name" value="Uroporphyrinogen_deCOase"/>
</dbReference>
<reference evidence="2 3" key="1">
    <citation type="submission" date="2022-08" db="EMBL/GenBank/DDBJ databases">
        <title>Bacterial and archaeal communities from various locations to study Microbial Dark Matter (Phase II).</title>
        <authorList>
            <person name="Stepanauskas R."/>
        </authorList>
    </citation>
    <scope>NUCLEOTIDE SEQUENCE [LARGE SCALE GENOMIC DNA]</scope>
    <source>
        <strain evidence="2 3">PD1</strain>
    </source>
</reference>
<dbReference type="InterPro" id="IPR038071">
    <property type="entry name" value="UROD/MetE-like_sf"/>
</dbReference>
<feature type="domain" description="Uroporphyrinogen decarboxylase (URO-D)" evidence="1">
    <location>
        <begin position="167"/>
        <end position="347"/>
    </location>
</feature>
<gene>
    <name evidence="2" type="ORF">M2350_000381</name>
</gene>
<sequence length="348" mass="38320">MTSRERLMVAFHCGTPDRVPVAPQGFGRIPRDSPLGRELVEKTDIILYAHGGVDPFIGNSFQIETLTAEDTTVTIYHSPAGDFRRVKRRTAATSACVEFPCKTPTDVERLLSVPYIPPTKEQIQRAAQNFIAEKDWLGGNGVVLYGLGDAVCFPAEWLSPMDFCLLWADAPDLMVEMVRMANDRLLPFVDALCRFGVDAFRIVGGEYVSEQLGPAAYEELVVKPDRDLVALMHSHGALAYFHNHGPIMRYLPMILRIGVDALDPLEAPPWGDCDIAEAKKLLKGRVCLVGNLDDMEVLDKLPTEEVVRRGLELVEKAGPDGFVLSGTASGIYGEHAARNFIALAEALR</sequence>
<proteinExistence type="predicted"/>
<dbReference type="SUPFAM" id="SSF51726">
    <property type="entry name" value="UROD/MetE-like"/>
    <property type="match status" value="1"/>
</dbReference>
<dbReference type="InterPro" id="IPR052024">
    <property type="entry name" value="Methanogen_methyltrans"/>
</dbReference>
<evidence type="ECO:0000313" key="2">
    <source>
        <dbReference type="EMBL" id="MCS3917984.1"/>
    </source>
</evidence>
<protein>
    <recommendedName>
        <fullName evidence="1">Uroporphyrinogen decarboxylase (URO-D) domain-containing protein</fullName>
    </recommendedName>
</protein>
<accession>A0ABT2EJ69</accession>
<dbReference type="Pfam" id="PF01208">
    <property type="entry name" value="URO-D"/>
    <property type="match status" value="1"/>
</dbReference>
<comment type="caution">
    <text evidence="2">The sequence shown here is derived from an EMBL/GenBank/DDBJ whole genome shotgun (WGS) entry which is preliminary data.</text>
</comment>
<dbReference type="RefSeq" id="WP_259093011.1">
    <property type="nucleotide sequence ID" value="NZ_CP130454.1"/>
</dbReference>
<organism evidence="2 3">
    <name type="scientific">Candidatus Fervidibacter sacchari</name>
    <dbReference type="NCBI Taxonomy" id="1448929"/>
    <lineage>
        <taxon>Bacteria</taxon>
        <taxon>Candidatus Fervidibacterota</taxon>
        <taxon>Candidatus Fervidibacter</taxon>
    </lineage>
</organism>